<evidence type="ECO:0000256" key="2">
    <source>
        <dbReference type="ARBA" id="ARBA00022723"/>
    </source>
</evidence>
<keyword evidence="3" id="KW-0255">Endonuclease</keyword>
<keyword evidence="7" id="KW-0238">DNA-binding</keyword>
<dbReference type="InterPro" id="IPR042211">
    <property type="entry name" value="CRISPR-assoc_Cas1_N"/>
</dbReference>
<keyword evidence="5" id="KW-0460">Magnesium</keyword>
<evidence type="ECO:0000256" key="1">
    <source>
        <dbReference type="ARBA" id="ARBA00022722"/>
    </source>
</evidence>
<dbReference type="GO" id="GO:0003677">
    <property type="term" value="F:DNA binding"/>
    <property type="evidence" value="ECO:0007669"/>
    <property type="project" value="UniProtKB-KW"/>
</dbReference>
<dbReference type="InterPro" id="IPR019855">
    <property type="entry name" value="CRISPR-assoc_Cas1_NMENI"/>
</dbReference>
<sequence length="294" mass="33606">MIKRIVEVSNPSYLHLKNKQLFIEQNHEVVAQVPIEDIGVLVLEHSAISITQPLIIECQKNNTAIIFCDEKHLPYSTILPIAEGNNLHQKILKQQINITEPVRKNLWKQIIQQKITNQANTLKQFNKPFTRLEKLASEVKSGDITNCEGLAAQYYWKALLGKNFVRDQNASGINAILNYGYSIIRATIARSIVASGLHPAIGLFHHNQYNGLCLADDLMEPFRPWVDSIAYQLYQENANISISKEVKIPFLNLISESVEFNNKKMPLMVSVHYLMADLKRNFAKENKKIIYPQK</sequence>
<keyword evidence="1" id="KW-0540">Nuclease</keyword>
<dbReference type="GO" id="GO:0016787">
    <property type="term" value="F:hydrolase activity"/>
    <property type="evidence" value="ECO:0007669"/>
    <property type="project" value="UniProtKB-KW"/>
</dbReference>
<keyword evidence="8" id="KW-0464">Manganese</keyword>
<evidence type="ECO:0000256" key="3">
    <source>
        <dbReference type="ARBA" id="ARBA00022759"/>
    </source>
</evidence>
<dbReference type="InterPro" id="IPR002729">
    <property type="entry name" value="CRISPR-assoc_Cas1"/>
</dbReference>
<reference evidence="9" key="1">
    <citation type="submission" date="2016-10" db="EMBL/GenBank/DDBJ databases">
        <authorList>
            <person name="de Groot N.N."/>
        </authorList>
    </citation>
    <scope>NUCLEOTIDE SEQUENCE</scope>
</reference>
<dbReference type="Gene3D" id="3.100.10.20">
    <property type="entry name" value="CRISPR-associated endonuclease Cas1, N-terminal domain"/>
    <property type="match status" value="1"/>
</dbReference>
<dbReference type="NCBIfam" id="TIGR00287">
    <property type="entry name" value="cas1"/>
    <property type="match status" value="1"/>
</dbReference>
<dbReference type="NCBIfam" id="TIGR03639">
    <property type="entry name" value="cas1_NMENI"/>
    <property type="match status" value="1"/>
</dbReference>
<gene>
    <name evidence="9" type="ORF">MNB_SUP05-SYMBIONT-5-463</name>
</gene>
<keyword evidence="4" id="KW-0378">Hydrolase</keyword>
<proteinExistence type="inferred from homology"/>
<dbReference type="HAMAP" id="MF_01470">
    <property type="entry name" value="Cas1"/>
    <property type="match status" value="1"/>
</dbReference>
<dbReference type="PANTHER" id="PTHR34353">
    <property type="entry name" value="CRISPR-ASSOCIATED ENDONUCLEASE CAS1 1"/>
    <property type="match status" value="1"/>
</dbReference>
<dbReference type="GO" id="GO:0004520">
    <property type="term" value="F:DNA endonuclease activity"/>
    <property type="evidence" value="ECO:0007669"/>
    <property type="project" value="InterPro"/>
</dbReference>
<dbReference type="InterPro" id="IPR042206">
    <property type="entry name" value="CRISPR-assoc_Cas1_C"/>
</dbReference>
<keyword evidence="2" id="KW-0479">Metal-binding</keyword>
<accession>A0A1W1E297</accession>
<dbReference type="GO" id="GO:0046872">
    <property type="term" value="F:metal ion binding"/>
    <property type="evidence" value="ECO:0007669"/>
    <property type="project" value="UniProtKB-KW"/>
</dbReference>
<organism evidence="9">
    <name type="scientific">hydrothermal vent metagenome</name>
    <dbReference type="NCBI Taxonomy" id="652676"/>
    <lineage>
        <taxon>unclassified sequences</taxon>
        <taxon>metagenomes</taxon>
        <taxon>ecological metagenomes</taxon>
    </lineage>
</organism>
<dbReference type="PANTHER" id="PTHR34353:SF2">
    <property type="entry name" value="CRISPR-ASSOCIATED ENDONUCLEASE CAS1 1"/>
    <property type="match status" value="1"/>
</dbReference>
<evidence type="ECO:0000313" key="9">
    <source>
        <dbReference type="EMBL" id="SFV87987.1"/>
    </source>
</evidence>
<name>A0A1W1E297_9ZZZZ</name>
<evidence type="ECO:0000256" key="7">
    <source>
        <dbReference type="ARBA" id="ARBA00023125"/>
    </source>
</evidence>
<evidence type="ECO:0000256" key="6">
    <source>
        <dbReference type="ARBA" id="ARBA00023118"/>
    </source>
</evidence>
<dbReference type="AlphaFoldDB" id="A0A1W1E297"/>
<keyword evidence="6" id="KW-0051">Antiviral defense</keyword>
<dbReference type="Pfam" id="PF01867">
    <property type="entry name" value="Cas_Cas1"/>
    <property type="match status" value="1"/>
</dbReference>
<evidence type="ECO:0000256" key="4">
    <source>
        <dbReference type="ARBA" id="ARBA00022801"/>
    </source>
</evidence>
<dbReference type="InterPro" id="IPR050646">
    <property type="entry name" value="Cas1"/>
</dbReference>
<dbReference type="GO" id="GO:0051607">
    <property type="term" value="P:defense response to virus"/>
    <property type="evidence" value="ECO:0007669"/>
    <property type="project" value="UniProtKB-KW"/>
</dbReference>
<dbReference type="GO" id="GO:0043571">
    <property type="term" value="P:maintenance of CRISPR repeat elements"/>
    <property type="evidence" value="ECO:0007669"/>
    <property type="project" value="InterPro"/>
</dbReference>
<protein>
    <submittedName>
        <fullName evidence="9">CRISPR-associated protein Cas1</fullName>
    </submittedName>
</protein>
<dbReference type="EMBL" id="FPHZ01000123">
    <property type="protein sequence ID" value="SFV87987.1"/>
    <property type="molecule type" value="Genomic_DNA"/>
</dbReference>
<dbReference type="Gene3D" id="1.20.120.920">
    <property type="entry name" value="CRISPR-associated endonuclease Cas1, C-terminal domain"/>
    <property type="match status" value="1"/>
</dbReference>
<evidence type="ECO:0000256" key="5">
    <source>
        <dbReference type="ARBA" id="ARBA00022842"/>
    </source>
</evidence>
<evidence type="ECO:0000256" key="8">
    <source>
        <dbReference type="ARBA" id="ARBA00023211"/>
    </source>
</evidence>